<dbReference type="InterPro" id="IPR027944">
    <property type="entry name" value="SEO_C"/>
</dbReference>
<evidence type="ECO:0008006" key="5">
    <source>
        <dbReference type="Google" id="ProtNLM"/>
    </source>
</evidence>
<accession>A0ABS8WVW5</accession>
<feature type="domain" description="Sieve element occlusion N-terminal" evidence="1">
    <location>
        <begin position="144"/>
        <end position="335"/>
    </location>
</feature>
<dbReference type="InterPro" id="IPR039299">
    <property type="entry name" value="SEOA"/>
</dbReference>
<dbReference type="PANTHER" id="PTHR33232">
    <property type="entry name" value="PROTEIN SIEVE ELEMENT OCCLUSION B-LIKE"/>
    <property type="match status" value="1"/>
</dbReference>
<dbReference type="InterPro" id="IPR027942">
    <property type="entry name" value="SEO_N"/>
</dbReference>
<proteinExistence type="predicted"/>
<dbReference type="PANTHER" id="PTHR33232:SF11">
    <property type="entry name" value="PROTEIN SIEVE ELEMENT OCCLUSION C"/>
    <property type="match status" value="1"/>
</dbReference>
<dbReference type="Proteomes" id="UP000823775">
    <property type="component" value="Unassembled WGS sequence"/>
</dbReference>
<evidence type="ECO:0000259" key="1">
    <source>
        <dbReference type="Pfam" id="PF14576"/>
    </source>
</evidence>
<protein>
    <recommendedName>
        <fullName evidence="5">Protein SIEVE ELEMENT OCCLUSION C</fullName>
    </recommendedName>
</protein>
<sequence>MCVGEGEEGGAAGRRRRKRRWIWVVMAKCWPDFSVMVAKREGDLDVAPLSTGEEKKRRRGQWSDGTAVWLFAGVGKRETRSGRRWWFHRRGERRWRETTLVSASFKLHKSTILCDLLNLSALFSLAMSLLRGEQFDPCFLSSIQEDLLIKKILLTHDPDCRYKIDAAQLLLVAESTMHIISPKFSYPQSNCMNSWNVEVFGLEEKLGYTIKKISHEILCKCYVDGDLHDETMMLFETLGPFRWDAKVVLTLAAVVSIYGEFWLIMQLVHHNSLAALTAALKQMPRELNLLKIQFKALNLLIDTMIEAANLVLDLEGLPLQQELLDDEEIVITKSKMHSNSTTIPAWTLFSLVYKLSGLCNDLREKLCMCQMQIGRRFPEKIRDLFKVSHFHNQEVLRVLFSLKNDLPLKHSSREKYCGIQQLESKVVLLLISKPELFAPEKIFYLVQQMHDHPLHKKVGGSYAILWVPIPSSHTWSLTDEMNFQFLSNSLPWFSIRRPWSLHSAVVNFIRQEWSYKDEPVMVVLSTDGVITNLNAIDMVWIWGAKAFPFSASREKKLWEQENRILQILIDGIDPLLTYWVEEGKHFCIYGSDNIRWIREFNDTLKKIKSAGIQLEAIYVGYRNSSKDIGNVLDISIEENSSISLSTTKMKLFWLRLESIKNSVARVEQAAHYSSSLQLVLRLLDACETSNEWMIIGKGSSTDAIILKGKEVQECFNLLPELAESVAKLGLFGAIRCAMGSPLPIKPCYHNEILPSEEGSTEETVFCSRCKRPVEKFVVYQCNVTESAQQ</sequence>
<dbReference type="Pfam" id="PF14577">
    <property type="entry name" value="SEO_C"/>
    <property type="match status" value="1"/>
</dbReference>
<evidence type="ECO:0000313" key="3">
    <source>
        <dbReference type="EMBL" id="MCE3215996.1"/>
    </source>
</evidence>
<dbReference type="EMBL" id="JACEIK010011998">
    <property type="protein sequence ID" value="MCE3215996.1"/>
    <property type="molecule type" value="Genomic_DNA"/>
</dbReference>
<name>A0ABS8WVW5_DATST</name>
<comment type="caution">
    <text evidence="3">The sequence shown here is derived from an EMBL/GenBank/DDBJ whole genome shotgun (WGS) entry which is preliminary data.</text>
</comment>
<keyword evidence="4" id="KW-1185">Reference proteome</keyword>
<feature type="domain" description="Sieve element occlusion C-terminal" evidence="2">
    <location>
        <begin position="552"/>
        <end position="782"/>
    </location>
</feature>
<organism evidence="3 4">
    <name type="scientific">Datura stramonium</name>
    <name type="common">Jimsonweed</name>
    <name type="synonym">Common thornapple</name>
    <dbReference type="NCBI Taxonomy" id="4076"/>
    <lineage>
        <taxon>Eukaryota</taxon>
        <taxon>Viridiplantae</taxon>
        <taxon>Streptophyta</taxon>
        <taxon>Embryophyta</taxon>
        <taxon>Tracheophyta</taxon>
        <taxon>Spermatophyta</taxon>
        <taxon>Magnoliopsida</taxon>
        <taxon>eudicotyledons</taxon>
        <taxon>Gunneridae</taxon>
        <taxon>Pentapetalae</taxon>
        <taxon>asterids</taxon>
        <taxon>lamiids</taxon>
        <taxon>Solanales</taxon>
        <taxon>Solanaceae</taxon>
        <taxon>Solanoideae</taxon>
        <taxon>Datureae</taxon>
        <taxon>Datura</taxon>
    </lineage>
</organism>
<dbReference type="Pfam" id="PF14576">
    <property type="entry name" value="SEO_N"/>
    <property type="match status" value="1"/>
</dbReference>
<evidence type="ECO:0000313" key="4">
    <source>
        <dbReference type="Proteomes" id="UP000823775"/>
    </source>
</evidence>
<reference evidence="3 4" key="1">
    <citation type="journal article" date="2021" name="BMC Genomics">
        <title>Datura genome reveals duplications of psychoactive alkaloid biosynthetic genes and high mutation rate following tissue culture.</title>
        <authorList>
            <person name="Rajewski A."/>
            <person name="Carter-House D."/>
            <person name="Stajich J."/>
            <person name="Litt A."/>
        </authorList>
    </citation>
    <scope>NUCLEOTIDE SEQUENCE [LARGE SCALE GENOMIC DNA]</scope>
    <source>
        <strain evidence="3">AR-01</strain>
    </source>
</reference>
<gene>
    <name evidence="3" type="ORF">HAX54_004315</name>
</gene>
<evidence type="ECO:0000259" key="2">
    <source>
        <dbReference type="Pfam" id="PF14577"/>
    </source>
</evidence>